<dbReference type="NCBIfam" id="TIGR00229">
    <property type="entry name" value="sensory_box"/>
    <property type="match status" value="1"/>
</dbReference>
<dbReference type="InterPro" id="IPR013656">
    <property type="entry name" value="PAS_4"/>
</dbReference>
<dbReference type="InterPro" id="IPR029016">
    <property type="entry name" value="GAF-like_dom_sf"/>
</dbReference>
<dbReference type="Pfam" id="PF08448">
    <property type="entry name" value="PAS_4"/>
    <property type="match status" value="1"/>
</dbReference>
<evidence type="ECO:0000313" key="4">
    <source>
        <dbReference type="Proteomes" id="UP000199228"/>
    </source>
</evidence>
<dbReference type="PROSITE" id="PS50887">
    <property type="entry name" value="GGDEF"/>
    <property type="match status" value="1"/>
</dbReference>
<dbReference type="CDD" id="cd01949">
    <property type="entry name" value="GGDEF"/>
    <property type="match status" value="1"/>
</dbReference>
<dbReference type="SUPFAM" id="SSF55785">
    <property type="entry name" value="PYP-like sensor domain (PAS domain)"/>
    <property type="match status" value="2"/>
</dbReference>
<dbReference type="Gene3D" id="3.30.70.270">
    <property type="match status" value="2"/>
</dbReference>
<dbReference type="InterPro" id="IPR029787">
    <property type="entry name" value="Nucleotide_cyclase"/>
</dbReference>
<dbReference type="PANTHER" id="PTHR33121:SF71">
    <property type="entry name" value="OXYGEN SENSOR PROTEIN DOSP"/>
    <property type="match status" value="1"/>
</dbReference>
<accession>A0A1G6ADV2</accession>
<dbReference type="GO" id="GO:0071111">
    <property type="term" value="F:cyclic-guanylate-specific phosphodiesterase activity"/>
    <property type="evidence" value="ECO:0007669"/>
    <property type="project" value="InterPro"/>
</dbReference>
<evidence type="ECO:0000313" key="3">
    <source>
        <dbReference type="EMBL" id="SDB06490.1"/>
    </source>
</evidence>
<dbReference type="InterPro" id="IPR001633">
    <property type="entry name" value="EAL_dom"/>
</dbReference>
<dbReference type="PROSITE" id="PS50883">
    <property type="entry name" value="EAL"/>
    <property type="match status" value="1"/>
</dbReference>
<gene>
    <name evidence="3" type="ORF">SAMN02910417_00457</name>
</gene>
<dbReference type="STRING" id="1732.SAMN02910417_00457"/>
<dbReference type="OrthoDB" id="9805474at2"/>
<proteinExistence type="predicted"/>
<protein>
    <submittedName>
        <fullName evidence="3">PAS domain S-box-containing protein/diguanylate cyclase (GGDEF) domain-containing protein</fullName>
    </submittedName>
</protein>
<name>A0A1G6ADV2_EUBOX</name>
<dbReference type="InterPro" id="IPR050706">
    <property type="entry name" value="Cyclic-di-GMP_PDE-like"/>
</dbReference>
<dbReference type="InterPro" id="IPR035919">
    <property type="entry name" value="EAL_sf"/>
</dbReference>
<evidence type="ECO:0000259" key="2">
    <source>
        <dbReference type="PROSITE" id="PS50887"/>
    </source>
</evidence>
<dbReference type="CDD" id="cd01948">
    <property type="entry name" value="EAL"/>
    <property type="match status" value="1"/>
</dbReference>
<dbReference type="AlphaFoldDB" id="A0A1G6ADV2"/>
<dbReference type="EMBL" id="FMXR01000005">
    <property type="protein sequence ID" value="SDB06490.1"/>
    <property type="molecule type" value="Genomic_DNA"/>
</dbReference>
<dbReference type="SUPFAM" id="SSF55781">
    <property type="entry name" value="GAF domain-like"/>
    <property type="match status" value="1"/>
</dbReference>
<dbReference type="SMART" id="SM00052">
    <property type="entry name" value="EAL"/>
    <property type="match status" value="1"/>
</dbReference>
<dbReference type="InterPro" id="IPR035965">
    <property type="entry name" value="PAS-like_dom_sf"/>
</dbReference>
<dbReference type="InterPro" id="IPR000160">
    <property type="entry name" value="GGDEF_dom"/>
</dbReference>
<dbReference type="InterPro" id="IPR000014">
    <property type="entry name" value="PAS"/>
</dbReference>
<dbReference type="PANTHER" id="PTHR33121">
    <property type="entry name" value="CYCLIC DI-GMP PHOSPHODIESTERASE PDEF"/>
    <property type="match status" value="1"/>
</dbReference>
<feature type="domain" description="GGDEF" evidence="2">
    <location>
        <begin position="1036"/>
        <end position="1156"/>
    </location>
</feature>
<dbReference type="SUPFAM" id="SSF55073">
    <property type="entry name" value="Nucleotide cyclase"/>
    <property type="match status" value="2"/>
</dbReference>
<feature type="domain" description="EAL" evidence="1">
    <location>
        <begin position="169"/>
        <end position="421"/>
    </location>
</feature>
<dbReference type="SMART" id="SM00267">
    <property type="entry name" value="GGDEF"/>
    <property type="match status" value="1"/>
</dbReference>
<dbReference type="NCBIfam" id="TIGR00254">
    <property type="entry name" value="GGDEF"/>
    <property type="match status" value="1"/>
</dbReference>
<dbReference type="InterPro" id="IPR043128">
    <property type="entry name" value="Rev_trsase/Diguanyl_cyclase"/>
</dbReference>
<organism evidence="3 4">
    <name type="scientific">Eubacterium oxidoreducens</name>
    <dbReference type="NCBI Taxonomy" id="1732"/>
    <lineage>
        <taxon>Bacteria</taxon>
        <taxon>Bacillati</taxon>
        <taxon>Bacillota</taxon>
        <taxon>Clostridia</taxon>
        <taxon>Eubacteriales</taxon>
        <taxon>Eubacteriaceae</taxon>
        <taxon>Eubacterium</taxon>
    </lineage>
</organism>
<dbReference type="Proteomes" id="UP000199228">
    <property type="component" value="Unassembled WGS sequence"/>
</dbReference>
<dbReference type="SUPFAM" id="SSF141868">
    <property type="entry name" value="EAL domain-like"/>
    <property type="match status" value="1"/>
</dbReference>
<dbReference type="Gene3D" id="3.30.450.20">
    <property type="entry name" value="PAS domain"/>
    <property type="match status" value="2"/>
</dbReference>
<reference evidence="3 4" key="1">
    <citation type="submission" date="2016-10" db="EMBL/GenBank/DDBJ databases">
        <authorList>
            <person name="de Groot N.N."/>
        </authorList>
    </citation>
    <scope>NUCLEOTIDE SEQUENCE [LARGE SCALE GENOMIC DNA]</scope>
    <source>
        <strain evidence="3 4">DSM 3217</strain>
    </source>
</reference>
<dbReference type="Gene3D" id="3.20.20.450">
    <property type="entry name" value="EAL domain"/>
    <property type="match status" value="1"/>
</dbReference>
<evidence type="ECO:0000259" key="1">
    <source>
        <dbReference type="PROSITE" id="PS50883"/>
    </source>
</evidence>
<sequence>MKNMEYDSLTGLPNMSSFLELSDNGMNKIVDAGSVPAMLSFNLNGLRMFNRKYGIEEGQKLLVSFGKILEKYFTKHCCSRFGEDHFYAYAQKNGIEFKLYQIFDDMRNLNDGRSLPVRVGIYIPSGFSDPLTAVMACDRARTACDMDRKTYESKFVYFTKQMELDAKERDYILNNIDKAIKNGYIKAYYQPKIRALDGKLCGAEVLARWDDPVYGFMAPASFIPILEESNLTYKLDRYILERLSSDLKKARQRGDTIVPVSVNLSRTDFKMTDPVQVMKRIVAESKVPRKFFRVEITESTVMQDPVGMKEYVDKFQEEGFAVDMDDFGSAYSSLAMLREFTFDSIKIDMGFLRNFNNRSKRILQSIVTMSKSLGMHTVAEGVDDEEQYNFLKSIGCEMIQGYYFGEPAPFEKFNEEVKKHGIIPEKELEWSFYNDIGLEDVITDEAMSLQLFDGQRFSLVYFNSEYERLIGEQGFTVQDVLERTVNTKEKAVSRAYHDIVFRAMQYGREEGMAFTMGMKSYYIRVKMLASYEHGCMFKIILEDVTLKKQIEASLESHSNRALRVEKDENEIWHSFVENIDIKIFWKDDKRRFLGASKAFLEYYGIASLSEIVGKTDEDIGWNSEEEKYKADEYRVLNGETIHRSIGETIAKGALHKIQATKCPIEKAGKVVGLIGYFNDIEESDNETCRKNSDRSLETHHKGFRMDDSSLLTYDMMAELSKDIPVGYSILRAVMDQGSIVDLEYVYANERFCNAFGEEQQHIIGRRFSEVYGEGYERWMERARVVLLENQQIRKNEYVERLGHWVNFVIAPTRIPGYCLSINVYTDTRSNEEELLKKNATKDDVVIRIAKMMNVEVDYASLINQVLKELSRVVEAERIQIFEVHEGSIRNFYEWHAPGEKSLKYLTTDMPEKERVAWRSFLVQAGIIDIKNVESLKYSVPVIYERLKKMGVYNLYAAPFYNGSELVGFMDVVNYNQNSTVDTIGLIDSVAPFIANKILNYQLVEQLEHLSHNDVLTGVYNRNKYLANCKSYERMHISLGVIFTDLNGLKERNDRYGHKQGDIFLIDVANLLCDLFKVERVYRVGGDEFVVLLPGISKGDFEKERKRLEKALEESSHISLSPGFAWTEDTTYIKETINKADREMYAYKRNYYKTHERRKER</sequence>
<dbReference type="Pfam" id="PF00990">
    <property type="entry name" value="GGDEF"/>
    <property type="match status" value="2"/>
</dbReference>
<dbReference type="RefSeq" id="WP_090171770.1">
    <property type="nucleotide sequence ID" value="NZ_FMXR01000005.1"/>
</dbReference>
<keyword evidence="4" id="KW-1185">Reference proteome</keyword>
<dbReference type="Pfam" id="PF00563">
    <property type="entry name" value="EAL"/>
    <property type="match status" value="1"/>
</dbReference>
<dbReference type="Gene3D" id="3.30.450.40">
    <property type="match status" value="1"/>
</dbReference>